<accession>A0A2G0PW73</accession>
<sequence length="82" mass="9600">MYTQYLDRTVNKIQINKMPFADGYGGIEIKDVTEHYWLNVVKKVIPPAPQVIRLSYVGNFMLYRGENILGYCQWKHNLTMSS</sequence>
<dbReference type="EMBL" id="NJAI01000026">
    <property type="protein sequence ID" value="PHM51207.1"/>
    <property type="molecule type" value="Genomic_DNA"/>
</dbReference>
<dbReference type="OrthoDB" id="8705346at2"/>
<reference evidence="2 4" key="2">
    <citation type="journal article" date="2017" name="Nat. Microbiol.">
        <title>Natural product diversity associated with the nematode symbionts Photorhabdus and Xenorhabdus.</title>
        <authorList>
            <person name="Tobias N.J."/>
            <person name="Wolff H."/>
            <person name="Djahanschiri B."/>
            <person name="Grundmann F."/>
            <person name="Kronenwerth M."/>
            <person name="Shi Y.M."/>
            <person name="Simonyi S."/>
            <person name="Grun P."/>
            <person name="Shapiro-Ilan D."/>
            <person name="Pidot S.J."/>
            <person name="Stinear T.P."/>
            <person name="Ebersberger I."/>
            <person name="Bode H.B."/>
        </authorList>
    </citation>
    <scope>NUCLEOTIDE SEQUENCE [LARGE SCALE GENOMIC DNA]</scope>
    <source>
        <strain evidence="2 4">DSM 17903</strain>
    </source>
</reference>
<evidence type="ECO:0000313" key="1">
    <source>
        <dbReference type="EMBL" id="AOM39188.1"/>
    </source>
</evidence>
<dbReference type="Proteomes" id="UP000094600">
    <property type="component" value="Chromosome"/>
</dbReference>
<dbReference type="AlphaFoldDB" id="A0A2G0PW73"/>
<dbReference type="STRING" id="351679.A9255_00285"/>
<evidence type="ECO:0000313" key="2">
    <source>
        <dbReference type="EMBL" id="PHM51207.1"/>
    </source>
</evidence>
<name>A0A2G0PW73_XENHO</name>
<proteinExistence type="predicted"/>
<organism evidence="2 4">
    <name type="scientific">Xenorhabdus hominickii</name>
    <dbReference type="NCBI Taxonomy" id="351679"/>
    <lineage>
        <taxon>Bacteria</taxon>
        <taxon>Pseudomonadati</taxon>
        <taxon>Pseudomonadota</taxon>
        <taxon>Gammaproteobacteria</taxon>
        <taxon>Enterobacterales</taxon>
        <taxon>Morganellaceae</taxon>
        <taxon>Xenorhabdus</taxon>
    </lineage>
</organism>
<dbReference type="KEGG" id="xho:A9255_00285"/>
<evidence type="ECO:0000313" key="4">
    <source>
        <dbReference type="Proteomes" id="UP000225433"/>
    </source>
</evidence>
<protein>
    <submittedName>
        <fullName evidence="2">Uncharacterized protein</fullName>
    </submittedName>
</protein>
<evidence type="ECO:0000313" key="3">
    <source>
        <dbReference type="Proteomes" id="UP000094600"/>
    </source>
</evidence>
<dbReference type="Proteomes" id="UP000225433">
    <property type="component" value="Unassembled WGS sequence"/>
</dbReference>
<dbReference type="EMBL" id="CP016176">
    <property type="protein sequence ID" value="AOM39188.1"/>
    <property type="molecule type" value="Genomic_DNA"/>
</dbReference>
<keyword evidence="3" id="KW-1185">Reference proteome</keyword>
<gene>
    <name evidence="1" type="ORF">A9255_00285</name>
    <name evidence="2" type="ORF">Xhom_04960</name>
</gene>
<reference evidence="1 3" key="1">
    <citation type="submission" date="2016-06" db="EMBL/GenBank/DDBJ databases">
        <title>Bacterial characters and pathogenicity of Xenorhabdus hominickii from an entomopathogenic nematode, Steinernema monticolum.</title>
        <authorList>
            <person name="Park Y."/>
            <person name="Kim Y."/>
        </authorList>
    </citation>
    <scope>NUCLEOTIDE SEQUENCE [LARGE SCALE GENOMIC DNA]</scope>
    <source>
        <strain evidence="1 3">ANU1</strain>
    </source>
</reference>